<keyword evidence="2" id="KW-1185">Reference proteome</keyword>
<evidence type="ECO:0000313" key="1">
    <source>
        <dbReference type="EMBL" id="GFX89355.1"/>
    </source>
</evidence>
<dbReference type="SUPFAM" id="SSF53098">
    <property type="entry name" value="Ribonuclease H-like"/>
    <property type="match status" value="1"/>
</dbReference>
<evidence type="ECO:0000313" key="2">
    <source>
        <dbReference type="Proteomes" id="UP000887159"/>
    </source>
</evidence>
<gene>
    <name evidence="1" type="primary">LOC103524116</name>
    <name evidence="1" type="ORF">TNCV_2201971</name>
</gene>
<protein>
    <submittedName>
        <fullName evidence="1">Uncharacterized protein LOC103524116</fullName>
    </submittedName>
</protein>
<reference evidence="1" key="1">
    <citation type="submission" date="2020-08" db="EMBL/GenBank/DDBJ databases">
        <title>Multicomponent nature underlies the extraordinary mechanical properties of spider dragline silk.</title>
        <authorList>
            <person name="Kono N."/>
            <person name="Nakamura H."/>
            <person name="Mori M."/>
            <person name="Yoshida Y."/>
            <person name="Ohtoshi R."/>
            <person name="Malay A.D."/>
            <person name="Moran D.A.P."/>
            <person name="Tomita M."/>
            <person name="Numata K."/>
            <person name="Arakawa K."/>
        </authorList>
    </citation>
    <scope>NUCLEOTIDE SEQUENCE</scope>
</reference>
<dbReference type="EMBL" id="BMAU01021070">
    <property type="protein sequence ID" value="GFX89355.1"/>
    <property type="molecule type" value="Genomic_DNA"/>
</dbReference>
<proteinExistence type="predicted"/>
<dbReference type="Proteomes" id="UP000887159">
    <property type="component" value="Unassembled WGS sequence"/>
</dbReference>
<sequence length="163" mass="18475">MVGNLYYDSKKEEWISAHCDIAGNERADFLAKKGALVMQRPTGISTYNSLRLFSNMAFKYNFKIKVAEMSKDQLWAILNENPFWDPGASRKPAVPHFRLLTGHDCLRSHRYRIGIAESPDCTLCDSGPSTITEHLSVCPALISLNSTVEKHWRARALMTQMLL</sequence>
<comment type="caution">
    <text evidence="1">The sequence shown here is derived from an EMBL/GenBank/DDBJ whole genome shotgun (WGS) entry which is preliminary data.</text>
</comment>
<dbReference type="InterPro" id="IPR012337">
    <property type="entry name" value="RNaseH-like_sf"/>
</dbReference>
<name>A0A8X6RF95_TRICX</name>
<accession>A0A8X6RF95</accession>
<dbReference type="AlphaFoldDB" id="A0A8X6RF95"/>
<organism evidence="1 2">
    <name type="scientific">Trichonephila clavipes</name>
    <name type="common">Golden silk orbweaver</name>
    <name type="synonym">Nephila clavipes</name>
    <dbReference type="NCBI Taxonomy" id="2585209"/>
    <lineage>
        <taxon>Eukaryota</taxon>
        <taxon>Metazoa</taxon>
        <taxon>Ecdysozoa</taxon>
        <taxon>Arthropoda</taxon>
        <taxon>Chelicerata</taxon>
        <taxon>Arachnida</taxon>
        <taxon>Araneae</taxon>
        <taxon>Araneomorphae</taxon>
        <taxon>Entelegynae</taxon>
        <taxon>Araneoidea</taxon>
        <taxon>Nephilidae</taxon>
        <taxon>Trichonephila</taxon>
    </lineage>
</organism>